<feature type="region of interest" description="Disordered" evidence="6">
    <location>
        <begin position="1"/>
        <end position="23"/>
    </location>
</feature>
<protein>
    <recommendedName>
        <fullName evidence="7">Xylanolytic transcriptional activator regulatory domain-containing protein</fullName>
    </recommendedName>
</protein>
<keyword evidence="5" id="KW-0539">Nucleus</keyword>
<dbReference type="PANTHER" id="PTHR47171">
    <property type="entry name" value="FARA-RELATED"/>
    <property type="match status" value="1"/>
</dbReference>
<dbReference type="GeneID" id="68286108"/>
<keyword evidence="1" id="KW-0862">Zinc</keyword>
<evidence type="ECO:0000256" key="2">
    <source>
        <dbReference type="ARBA" id="ARBA00023015"/>
    </source>
</evidence>
<feature type="region of interest" description="Disordered" evidence="6">
    <location>
        <begin position="71"/>
        <end position="112"/>
    </location>
</feature>
<dbReference type="SMART" id="SM00906">
    <property type="entry name" value="Fungal_trans"/>
    <property type="match status" value="1"/>
</dbReference>
<evidence type="ECO:0000256" key="4">
    <source>
        <dbReference type="ARBA" id="ARBA00023163"/>
    </source>
</evidence>
<dbReference type="EMBL" id="BOLY01000001">
    <property type="protein sequence ID" value="GIZ37070.1"/>
    <property type="molecule type" value="Genomic_DNA"/>
</dbReference>
<dbReference type="PANTHER" id="PTHR47171:SF6">
    <property type="entry name" value="SPECIFIC TRANSCRIPTION FACTOR, PUTATIVE (AFU_ORTHOLOGUE AFUA_2G06130)-RELATED"/>
    <property type="match status" value="1"/>
</dbReference>
<name>A0A9P3CB04_9PEZI</name>
<gene>
    <name evidence="8" type="ORF">CKM354_000053300</name>
</gene>
<keyword evidence="9" id="KW-1185">Reference proteome</keyword>
<evidence type="ECO:0000259" key="7">
    <source>
        <dbReference type="SMART" id="SM00906"/>
    </source>
</evidence>
<dbReference type="GO" id="GO:0000981">
    <property type="term" value="F:DNA-binding transcription factor activity, RNA polymerase II-specific"/>
    <property type="evidence" value="ECO:0007669"/>
    <property type="project" value="InterPro"/>
</dbReference>
<dbReference type="CDD" id="cd12148">
    <property type="entry name" value="fungal_TF_MHR"/>
    <property type="match status" value="1"/>
</dbReference>
<accession>A0A9P3CB04</accession>
<comment type="caution">
    <text evidence="8">The sequence shown here is derived from an EMBL/GenBank/DDBJ whole genome shotgun (WGS) entry which is preliminary data.</text>
</comment>
<dbReference type="Pfam" id="PF04082">
    <property type="entry name" value="Fungal_trans"/>
    <property type="match status" value="1"/>
</dbReference>
<feature type="domain" description="Xylanolytic transcriptional activator regulatory" evidence="7">
    <location>
        <begin position="287"/>
        <end position="359"/>
    </location>
</feature>
<keyword evidence="2" id="KW-0805">Transcription regulation</keyword>
<keyword evidence="3" id="KW-0238">DNA-binding</keyword>
<evidence type="ECO:0000256" key="3">
    <source>
        <dbReference type="ARBA" id="ARBA00023125"/>
    </source>
</evidence>
<dbReference type="InterPro" id="IPR001138">
    <property type="entry name" value="Zn2Cys6_DnaBD"/>
</dbReference>
<dbReference type="GO" id="GO:0008270">
    <property type="term" value="F:zinc ion binding"/>
    <property type="evidence" value="ECO:0007669"/>
    <property type="project" value="InterPro"/>
</dbReference>
<keyword evidence="4" id="KW-0804">Transcription</keyword>
<dbReference type="RefSeq" id="XP_044651557.1">
    <property type="nucleotide sequence ID" value="XM_044795622.1"/>
</dbReference>
<evidence type="ECO:0000256" key="1">
    <source>
        <dbReference type="ARBA" id="ARBA00022833"/>
    </source>
</evidence>
<dbReference type="Proteomes" id="UP000825890">
    <property type="component" value="Unassembled WGS sequence"/>
</dbReference>
<feature type="compositionally biased region" description="Polar residues" evidence="6">
    <location>
        <begin position="92"/>
        <end position="112"/>
    </location>
</feature>
<dbReference type="GO" id="GO:0006351">
    <property type="term" value="P:DNA-templated transcription"/>
    <property type="evidence" value="ECO:0007669"/>
    <property type="project" value="InterPro"/>
</dbReference>
<dbReference type="CDD" id="cd00067">
    <property type="entry name" value="GAL4"/>
    <property type="match status" value="1"/>
</dbReference>
<dbReference type="GO" id="GO:0003677">
    <property type="term" value="F:DNA binding"/>
    <property type="evidence" value="ECO:0007669"/>
    <property type="project" value="UniProtKB-KW"/>
</dbReference>
<evidence type="ECO:0000256" key="5">
    <source>
        <dbReference type="ARBA" id="ARBA00023242"/>
    </source>
</evidence>
<sequence>MFAPSTSSTPSPTYADDSLGRNLRPPVHSMALELTFVNHYGDSAPKRRRLAKACETCRARKKRCIHFANSEDSDKDKNHDETDSADERAAANGSSNGHLPTPTESTTSNSRHFISDLNPEATFLQRHQPAARASDDDIGVWVDRREYDALVRQKNIARDEATEAAAGEIRPPASVVKALIDVYFAKVHPILPLLDEAGFRAQHGRGVVPDALVHAVCIVAAKHSEAAPHLRLEESQPPMLARDFCRRLHKTVIAALRFPGRYEKMTLIRTLALTSLHAETADGAEEATLCLVQALHYLQTMGWHLGQQTGVPSSDDIMIKRVFWCLWCLDRLNSCIYGRPITMSDCDIAIEPFQPGESGFPAFEVWVAITHTLNKVISFYRPGVPVDLTGWEDDFPSFEDALDEGKAHHLDRPTMTTLHLYYLVVAVLSHRSRGVKNVRRSTPSYVRQSLASIEINRLMSSNLLQTLLPLPFLSYGISLAMSVSYQHLRQSQLQHQQEDARQDFKVCCQILQKLRRTWSAADVIATIAKKVLDQLEKASDLSVFRIAAGSEEGRNSPHVCTASFWKPHTLVDHPAADNATTEGDGAEVAAPNTQQQSTEADWHGLFEGMDDVFGTYLDPNYPVNLDDFSFVDDLSPLDWNIPST</sequence>
<evidence type="ECO:0000313" key="9">
    <source>
        <dbReference type="Proteomes" id="UP000825890"/>
    </source>
</evidence>
<feature type="compositionally biased region" description="Basic and acidic residues" evidence="6">
    <location>
        <begin position="72"/>
        <end position="89"/>
    </location>
</feature>
<dbReference type="AlphaFoldDB" id="A0A9P3CB04"/>
<dbReference type="InterPro" id="IPR007219">
    <property type="entry name" value="XnlR_reg_dom"/>
</dbReference>
<feature type="compositionally biased region" description="Low complexity" evidence="6">
    <location>
        <begin position="1"/>
        <end position="13"/>
    </location>
</feature>
<reference evidence="8 9" key="1">
    <citation type="submission" date="2021-01" db="EMBL/GenBank/DDBJ databases">
        <title>Cercospora kikuchii MAFF 305040 whole genome shotgun sequence.</title>
        <authorList>
            <person name="Kashiwa T."/>
            <person name="Suzuki T."/>
        </authorList>
    </citation>
    <scope>NUCLEOTIDE SEQUENCE [LARGE SCALE GENOMIC DNA]</scope>
    <source>
        <strain evidence="8 9">MAFF 305040</strain>
    </source>
</reference>
<evidence type="ECO:0000256" key="6">
    <source>
        <dbReference type="SAM" id="MobiDB-lite"/>
    </source>
</evidence>
<feature type="region of interest" description="Disordered" evidence="6">
    <location>
        <begin position="574"/>
        <end position="595"/>
    </location>
</feature>
<organism evidence="8 9">
    <name type="scientific">Cercospora kikuchii</name>
    <dbReference type="NCBI Taxonomy" id="84275"/>
    <lineage>
        <taxon>Eukaryota</taxon>
        <taxon>Fungi</taxon>
        <taxon>Dikarya</taxon>
        <taxon>Ascomycota</taxon>
        <taxon>Pezizomycotina</taxon>
        <taxon>Dothideomycetes</taxon>
        <taxon>Dothideomycetidae</taxon>
        <taxon>Mycosphaerellales</taxon>
        <taxon>Mycosphaerellaceae</taxon>
        <taxon>Cercospora</taxon>
    </lineage>
</organism>
<evidence type="ECO:0000313" key="8">
    <source>
        <dbReference type="EMBL" id="GIZ37070.1"/>
    </source>
</evidence>
<dbReference type="OrthoDB" id="10031947at2759"/>
<dbReference type="InterPro" id="IPR052073">
    <property type="entry name" value="Amide_Lactam_Regulators"/>
</dbReference>
<proteinExistence type="predicted"/>